<proteinExistence type="predicted"/>
<keyword evidence="1" id="KW-0812">Transmembrane</keyword>
<evidence type="ECO:0000313" key="5">
    <source>
        <dbReference type="Proteomes" id="UP000053766"/>
    </source>
</evidence>
<evidence type="ECO:0000256" key="3">
    <source>
        <dbReference type="ARBA" id="ARBA00023136"/>
    </source>
</evidence>
<gene>
    <name evidence="4" type="ORF">DICVIV_06522</name>
</gene>
<evidence type="ECO:0000313" key="4">
    <source>
        <dbReference type="EMBL" id="KJH47401.1"/>
    </source>
</evidence>
<dbReference type="Proteomes" id="UP000053766">
    <property type="component" value="Unassembled WGS sequence"/>
</dbReference>
<reference evidence="4 5" key="1">
    <citation type="submission" date="2013-11" db="EMBL/GenBank/DDBJ databases">
        <title>Draft genome of the bovine lungworm Dictyocaulus viviparus.</title>
        <authorList>
            <person name="Mitreva M."/>
        </authorList>
    </citation>
    <scope>NUCLEOTIDE SEQUENCE [LARGE SCALE GENOMIC DNA]</scope>
    <source>
        <strain evidence="4 5">HannoverDv2000</strain>
    </source>
</reference>
<dbReference type="GO" id="GO:0005524">
    <property type="term" value="F:ATP binding"/>
    <property type="evidence" value="ECO:0007669"/>
    <property type="project" value="InterPro"/>
</dbReference>
<keyword evidence="5" id="KW-1185">Reference proteome</keyword>
<evidence type="ECO:0000256" key="2">
    <source>
        <dbReference type="ARBA" id="ARBA00022989"/>
    </source>
</evidence>
<dbReference type="Gene3D" id="1.20.1560.10">
    <property type="entry name" value="ABC transporter type 1, transmembrane domain"/>
    <property type="match status" value="1"/>
</dbReference>
<evidence type="ECO:0000256" key="1">
    <source>
        <dbReference type="ARBA" id="ARBA00022692"/>
    </source>
</evidence>
<name>A0A0D8XYG5_DICVI</name>
<dbReference type="InterPro" id="IPR036640">
    <property type="entry name" value="ABC1_TM_sf"/>
</dbReference>
<accession>A0A0D8XYG5</accession>
<keyword evidence="3" id="KW-0472">Membrane</keyword>
<dbReference type="AlphaFoldDB" id="A0A0D8XYG5"/>
<dbReference type="OrthoDB" id="5850021at2759"/>
<dbReference type="STRING" id="29172.A0A0D8XYG5"/>
<sequence>MKLLIEAASSPAPVTKSLVICVFLFLCGEIKSILLGIHNYVVVRDASTALSLIINSISKKSLRLASWSRVEWPSARVVNLVAVDAEALAAAAPFAHYVWAAVLESHHAFIRLSLARDSAYTKLDKSGGADTSCVQMMTVRHEI</sequence>
<dbReference type="GO" id="GO:0016020">
    <property type="term" value="C:membrane"/>
    <property type="evidence" value="ECO:0007669"/>
    <property type="project" value="InterPro"/>
</dbReference>
<protein>
    <submittedName>
        <fullName evidence="4">Uncharacterized protein</fullName>
    </submittedName>
</protein>
<organism evidence="4 5">
    <name type="scientific">Dictyocaulus viviparus</name>
    <name type="common">Bovine lungworm</name>
    <dbReference type="NCBI Taxonomy" id="29172"/>
    <lineage>
        <taxon>Eukaryota</taxon>
        <taxon>Metazoa</taxon>
        <taxon>Ecdysozoa</taxon>
        <taxon>Nematoda</taxon>
        <taxon>Chromadorea</taxon>
        <taxon>Rhabditida</taxon>
        <taxon>Rhabditina</taxon>
        <taxon>Rhabditomorpha</taxon>
        <taxon>Strongyloidea</taxon>
        <taxon>Metastrongylidae</taxon>
        <taxon>Dictyocaulus</taxon>
    </lineage>
</organism>
<dbReference type="EMBL" id="KN716309">
    <property type="protein sequence ID" value="KJH47401.1"/>
    <property type="molecule type" value="Genomic_DNA"/>
</dbReference>
<reference evidence="5" key="2">
    <citation type="journal article" date="2016" name="Sci. Rep.">
        <title>Dictyocaulus viviparus genome, variome and transcriptome elucidate lungworm biology and support future intervention.</title>
        <authorList>
            <person name="McNulty S.N."/>
            <person name="Strube C."/>
            <person name="Rosa B.A."/>
            <person name="Martin J.C."/>
            <person name="Tyagi R."/>
            <person name="Choi Y.J."/>
            <person name="Wang Q."/>
            <person name="Hallsworth Pepin K."/>
            <person name="Zhang X."/>
            <person name="Ozersky P."/>
            <person name="Wilson R.K."/>
            <person name="Sternberg P.W."/>
            <person name="Gasser R.B."/>
            <person name="Mitreva M."/>
        </authorList>
    </citation>
    <scope>NUCLEOTIDE SEQUENCE [LARGE SCALE GENOMIC DNA]</scope>
    <source>
        <strain evidence="5">HannoverDv2000</strain>
    </source>
</reference>
<keyword evidence="2" id="KW-1133">Transmembrane helix</keyword>